<dbReference type="SUPFAM" id="SSF52540">
    <property type="entry name" value="P-loop containing nucleoside triphosphate hydrolases"/>
    <property type="match status" value="1"/>
</dbReference>
<dbReference type="NCBIfam" id="TIGR02397">
    <property type="entry name" value="dnaX_nterm"/>
    <property type="match status" value="1"/>
</dbReference>
<keyword evidence="6" id="KW-0235">DNA replication</keyword>
<organism evidence="8 9">
    <name type="scientific">Candidatus Falkowbacteria bacterium GW2011_GWA2_39_24</name>
    <dbReference type="NCBI Taxonomy" id="1618634"/>
    <lineage>
        <taxon>Bacteria</taxon>
        <taxon>Candidatus Falkowiibacteriota</taxon>
    </lineage>
</organism>
<dbReference type="EC" id="2.7.7.7" evidence="6"/>
<dbReference type="Gene3D" id="1.10.8.60">
    <property type="match status" value="1"/>
</dbReference>
<feature type="domain" description="DNA polymerase III subunit gamma/tau helical lid" evidence="7">
    <location>
        <begin position="141"/>
        <end position="184"/>
    </location>
</feature>
<reference evidence="8 9" key="1">
    <citation type="journal article" date="2015" name="Nature">
        <title>rRNA introns, odd ribosomes, and small enigmatic genomes across a large radiation of phyla.</title>
        <authorList>
            <person name="Brown C.T."/>
            <person name="Hug L.A."/>
            <person name="Thomas B.C."/>
            <person name="Sharon I."/>
            <person name="Castelle C.J."/>
            <person name="Singh A."/>
            <person name="Wilkins M.J."/>
            <person name="Williams K.H."/>
            <person name="Banfield J.F."/>
        </authorList>
    </citation>
    <scope>NUCLEOTIDE SEQUENCE [LARGE SCALE GENOMIC DNA]</scope>
</reference>
<evidence type="ECO:0000256" key="3">
    <source>
        <dbReference type="ARBA" id="ARBA00022741"/>
    </source>
</evidence>
<evidence type="ECO:0000256" key="4">
    <source>
        <dbReference type="ARBA" id="ARBA00022833"/>
    </source>
</evidence>
<evidence type="ECO:0000256" key="6">
    <source>
        <dbReference type="RuleBase" id="RU364063"/>
    </source>
</evidence>
<accession>A0A0G0RIW1</accession>
<keyword evidence="6" id="KW-0239">DNA-directed DNA polymerase</keyword>
<comment type="caution">
    <text evidence="8">The sequence shown here is derived from an EMBL/GenBank/DDBJ whole genome shotgun (WGS) entry which is preliminary data.</text>
</comment>
<dbReference type="InterPro" id="IPR050238">
    <property type="entry name" value="DNA_Rep/Repair_Clamp_Loader"/>
</dbReference>
<name>A0A0G0RIW1_9BACT</name>
<dbReference type="InterPro" id="IPR012763">
    <property type="entry name" value="DNA_pol_III_sug/sutau_N"/>
</dbReference>
<dbReference type="PANTHER" id="PTHR11669:SF0">
    <property type="entry name" value="PROTEIN STICHEL-LIKE 2"/>
    <property type="match status" value="1"/>
</dbReference>
<dbReference type="AlphaFoldDB" id="A0A0G0RIW1"/>
<evidence type="ECO:0000313" key="8">
    <source>
        <dbReference type="EMBL" id="KKR13582.1"/>
    </source>
</evidence>
<dbReference type="GO" id="GO:0005524">
    <property type="term" value="F:ATP binding"/>
    <property type="evidence" value="ECO:0007669"/>
    <property type="project" value="UniProtKB-KW"/>
</dbReference>
<keyword evidence="6" id="KW-0548">Nucleotidyltransferase</keyword>
<dbReference type="InterPro" id="IPR008921">
    <property type="entry name" value="DNA_pol3_clamp-load_cplx_C"/>
</dbReference>
<dbReference type="SUPFAM" id="SSF48019">
    <property type="entry name" value="post-AAA+ oligomerization domain-like"/>
    <property type="match status" value="1"/>
</dbReference>
<keyword evidence="5 6" id="KW-0067">ATP-binding</keyword>
<comment type="subunit">
    <text evidence="6">DNA polymerase III contains a core (composed of alpha, epsilon and theta chains) that associates with a tau subunit. This core dimerizes to form the POLIII' complex. PolIII' associates with the gamma complex (composed of gamma, delta, delta', psi and chi chains) and with the beta chain to form the complete DNA polymerase III complex.</text>
</comment>
<evidence type="ECO:0000256" key="2">
    <source>
        <dbReference type="ARBA" id="ARBA00022723"/>
    </source>
</evidence>
<dbReference type="GO" id="GO:0003677">
    <property type="term" value="F:DNA binding"/>
    <property type="evidence" value="ECO:0007669"/>
    <property type="project" value="InterPro"/>
</dbReference>
<dbReference type="PANTHER" id="PTHR11669">
    <property type="entry name" value="REPLICATION FACTOR C / DNA POLYMERASE III GAMMA-TAU SUBUNIT"/>
    <property type="match status" value="1"/>
</dbReference>
<feature type="non-terminal residue" evidence="8">
    <location>
        <position position="272"/>
    </location>
</feature>
<dbReference type="GO" id="GO:0006261">
    <property type="term" value="P:DNA-templated DNA replication"/>
    <property type="evidence" value="ECO:0007669"/>
    <property type="project" value="TreeGrafter"/>
</dbReference>
<dbReference type="InterPro" id="IPR027417">
    <property type="entry name" value="P-loop_NTPase"/>
</dbReference>
<sequence length="272" mass="30511">MATLYRKYRPQNFEEVVGQNHIKLTLEHELNTCPACQDITAGKALDVIEIDAASHTGVDNVRDNIIAGARVSPVNLRYKIFVIDEVHMLSGAAFNALLKIMEEPPEFVLFILCTTEVHKIPTTIISRCQRFDFKKISLTDVVKKLEYIVKAEKIKVDRQILESIGRQAGGHMRDAESLLGQVVSLVDPKSKELEITVDEAALVIPRNDLNEVINLIDYLAKKDTAGAIRLINKLVTDGFDLRLFNSNIIEILRQMILLQINPDLIASLGLEL</sequence>
<dbReference type="Pfam" id="PF22608">
    <property type="entry name" value="DNAX_ATPase_lid"/>
    <property type="match status" value="1"/>
</dbReference>
<keyword evidence="6" id="KW-0808">Transferase</keyword>
<dbReference type="Gene3D" id="3.40.50.300">
    <property type="entry name" value="P-loop containing nucleotide triphosphate hydrolases"/>
    <property type="match status" value="1"/>
</dbReference>
<keyword evidence="2" id="KW-0479">Metal-binding</keyword>
<evidence type="ECO:0000313" key="9">
    <source>
        <dbReference type="Proteomes" id="UP000034048"/>
    </source>
</evidence>
<comment type="catalytic activity">
    <reaction evidence="6">
        <text>DNA(n) + a 2'-deoxyribonucleoside 5'-triphosphate = DNA(n+1) + diphosphate</text>
        <dbReference type="Rhea" id="RHEA:22508"/>
        <dbReference type="Rhea" id="RHEA-COMP:17339"/>
        <dbReference type="Rhea" id="RHEA-COMP:17340"/>
        <dbReference type="ChEBI" id="CHEBI:33019"/>
        <dbReference type="ChEBI" id="CHEBI:61560"/>
        <dbReference type="ChEBI" id="CHEBI:173112"/>
        <dbReference type="EC" id="2.7.7.7"/>
    </reaction>
</comment>
<evidence type="ECO:0000259" key="7">
    <source>
        <dbReference type="Pfam" id="PF22608"/>
    </source>
</evidence>
<dbReference type="GO" id="GO:0046872">
    <property type="term" value="F:metal ion binding"/>
    <property type="evidence" value="ECO:0007669"/>
    <property type="project" value="UniProtKB-KW"/>
</dbReference>
<dbReference type="GO" id="GO:0003887">
    <property type="term" value="F:DNA-directed DNA polymerase activity"/>
    <property type="evidence" value="ECO:0007669"/>
    <property type="project" value="UniProtKB-KW"/>
</dbReference>
<dbReference type="InterPro" id="IPR045085">
    <property type="entry name" value="HLD_clamp_pol_III_gamma_tau"/>
</dbReference>
<dbReference type="Gene3D" id="1.20.272.10">
    <property type="match status" value="1"/>
</dbReference>
<protein>
    <recommendedName>
        <fullName evidence="6">DNA polymerase III subunit gamma/tau</fullName>
        <ecNumber evidence="6">2.7.7.7</ecNumber>
    </recommendedName>
</protein>
<evidence type="ECO:0000256" key="5">
    <source>
        <dbReference type="ARBA" id="ARBA00022840"/>
    </source>
</evidence>
<dbReference type="EMBL" id="LBWS01000044">
    <property type="protein sequence ID" value="KKR13582.1"/>
    <property type="molecule type" value="Genomic_DNA"/>
</dbReference>
<evidence type="ECO:0000256" key="1">
    <source>
        <dbReference type="ARBA" id="ARBA00006360"/>
    </source>
</evidence>
<dbReference type="GO" id="GO:0009360">
    <property type="term" value="C:DNA polymerase III complex"/>
    <property type="evidence" value="ECO:0007669"/>
    <property type="project" value="InterPro"/>
</dbReference>
<dbReference type="Pfam" id="PF13177">
    <property type="entry name" value="DNA_pol3_delta2"/>
    <property type="match status" value="1"/>
</dbReference>
<comment type="similarity">
    <text evidence="1 6">Belongs to the DnaX/STICHEL family.</text>
</comment>
<dbReference type="Proteomes" id="UP000034048">
    <property type="component" value="Unassembled WGS sequence"/>
</dbReference>
<keyword evidence="4" id="KW-0862">Zinc</keyword>
<keyword evidence="3 6" id="KW-0547">Nucleotide-binding</keyword>
<comment type="function">
    <text evidence="6">DNA polymerase III is a complex, multichain enzyme responsible for most of the replicative synthesis in bacteria. This DNA polymerase also exhibits 3' to 5' exonuclease activity.</text>
</comment>
<proteinExistence type="inferred from homology"/>
<gene>
    <name evidence="6" type="primary">dnaX</name>
    <name evidence="8" type="ORF">UT42_C0044G0001</name>
</gene>